<reference evidence="1 2" key="1">
    <citation type="submission" date="2018-04" db="EMBL/GenBank/DDBJ databases">
        <title>Cupriavidus necator CR12 genome sequencing and assembly.</title>
        <authorList>
            <person name="Ben Fekih I."/>
            <person name="Mazhar H.S."/>
            <person name="Bello S.K."/>
            <person name="Rensing C."/>
        </authorList>
    </citation>
    <scope>NUCLEOTIDE SEQUENCE [LARGE SCALE GENOMIC DNA]</scope>
    <source>
        <strain evidence="1 2">CR12</strain>
    </source>
</reference>
<dbReference type="InterPro" id="IPR018721">
    <property type="entry name" value="DUF2252"/>
</dbReference>
<sequence>MTPLMQDVTRYEDWLRRQCDVVEADLNYKHQRMLKGQHTFLRATYFRWAKRVKYFAGDCLDAPHVLAIGDCHVENFGTWRDGEGRQVWGVNDFDDAAVMPYTLDLVRLATSATLAQKREAPALEVCAALLEGYVDGIQRPGPILLEQGHPWFGKLLHELNEKTKDFWQSFERSQPADVPREIERLFKRALPATAKLNRISPQQRGGGGLGRPRYSALATWNGGSIVREAKALVPSSWDWARGRKSATSRFITVATGAYRSPDPFLYVTGGFILRRLAPESRKLDLDDVTKAGRGPHLLRAMGRDVGSIHAAHRRTPKVLDHLLHMPKTWLVDCVERSTNFVLEDFNVWRGLVPADDDARQR</sequence>
<gene>
    <name evidence="1" type="ORF">DDK22_02065</name>
</gene>
<dbReference type="AlphaFoldDB" id="A0A367PSJ9"/>
<dbReference type="SUPFAM" id="SSF56112">
    <property type="entry name" value="Protein kinase-like (PK-like)"/>
    <property type="match status" value="1"/>
</dbReference>
<dbReference type="Proteomes" id="UP000253501">
    <property type="component" value="Unassembled WGS sequence"/>
</dbReference>
<dbReference type="PANTHER" id="PTHR39441">
    <property type="entry name" value="DUF2252 DOMAIN-CONTAINING PROTEIN"/>
    <property type="match status" value="1"/>
</dbReference>
<name>A0A367PSJ9_CUPNE</name>
<dbReference type="InterPro" id="IPR011009">
    <property type="entry name" value="Kinase-like_dom_sf"/>
</dbReference>
<dbReference type="PANTHER" id="PTHR39441:SF1">
    <property type="entry name" value="DUF2252 DOMAIN-CONTAINING PROTEIN"/>
    <property type="match status" value="1"/>
</dbReference>
<dbReference type="EMBL" id="QDHA01000006">
    <property type="protein sequence ID" value="RCJ10016.1"/>
    <property type="molecule type" value="Genomic_DNA"/>
</dbReference>
<evidence type="ECO:0000313" key="2">
    <source>
        <dbReference type="Proteomes" id="UP000253501"/>
    </source>
</evidence>
<comment type="caution">
    <text evidence="1">The sequence shown here is derived from an EMBL/GenBank/DDBJ whole genome shotgun (WGS) entry which is preliminary data.</text>
</comment>
<evidence type="ECO:0000313" key="1">
    <source>
        <dbReference type="EMBL" id="RCJ10016.1"/>
    </source>
</evidence>
<organism evidence="1 2">
    <name type="scientific">Cupriavidus necator</name>
    <name type="common">Alcaligenes eutrophus</name>
    <name type="synonym">Ralstonia eutropha</name>
    <dbReference type="NCBI Taxonomy" id="106590"/>
    <lineage>
        <taxon>Bacteria</taxon>
        <taxon>Pseudomonadati</taxon>
        <taxon>Pseudomonadota</taxon>
        <taxon>Betaproteobacteria</taxon>
        <taxon>Burkholderiales</taxon>
        <taxon>Burkholderiaceae</taxon>
        <taxon>Cupriavidus</taxon>
    </lineage>
</organism>
<accession>A0A367PSJ9</accession>
<proteinExistence type="predicted"/>
<dbReference type="Pfam" id="PF10009">
    <property type="entry name" value="DUF2252"/>
    <property type="match status" value="1"/>
</dbReference>
<protein>
    <submittedName>
        <fullName evidence="1">DUF2252 domain-containing protein</fullName>
    </submittedName>
</protein>
<dbReference type="RefSeq" id="WP_114130467.1">
    <property type="nucleotide sequence ID" value="NZ_CP068435.1"/>
</dbReference>